<protein>
    <recommendedName>
        <fullName evidence="4">NYN domain-containing protein</fullName>
    </recommendedName>
</protein>
<feature type="region of interest" description="Disordered" evidence="1">
    <location>
        <begin position="142"/>
        <end position="183"/>
    </location>
</feature>
<dbReference type="Proteomes" id="UP000831963">
    <property type="component" value="Chromosome"/>
</dbReference>
<reference evidence="2 3" key="1">
    <citation type="submission" date="2021-06" db="EMBL/GenBank/DDBJ databases">
        <title>Genome-based taxonomic framework of Microbacterium strains isolated from marine environment, the description of four new species and reclassification of four preexisting species.</title>
        <authorList>
            <person name="Lee S.D."/>
            <person name="Kim S.-M."/>
            <person name="Byeon Y.-S."/>
            <person name="Yang H.L."/>
            <person name="Kim I.S."/>
        </authorList>
    </citation>
    <scope>NUCLEOTIDE SEQUENCE [LARGE SCALE GENOMIC DNA]</scope>
    <source>
        <strain evidence="2 3">SSW1-36</strain>
    </source>
</reference>
<dbReference type="EMBL" id="CP078077">
    <property type="protein sequence ID" value="UPL15687.1"/>
    <property type="molecule type" value="Genomic_DNA"/>
</dbReference>
<sequence length="316" mass="35770">MPTVFIVDGSNLLFEDRRYAGAGRLDRALTSLKATYPDDEIVAFVDASATVTAKKRGDDRELGRVRDRHRVQVTPPGVHGKADRYICDTAATLRDAGRAVRIVSGDSYKELQAEFPWLLENNRFLDGREVAGLWTWTDRNAVRAQRAKSQPQTSNTRKQPHASTRPTTAEPAADSRLRSQPHGGSQLAAVGVIGRHQEVFHIHDGGLRHRWFADGEWSPWHEMPLPSEAAPTAVAAGVHGDWVDLFIVTEAGELFHRYWEDGWSEWEDWGRGFNGSIAVSSLDAPHLEVWVQQENKLVHRWQWDGEWTADWYEFVE</sequence>
<name>A0ABY4IUJ0_9MICO</name>
<proteinExistence type="predicted"/>
<dbReference type="SUPFAM" id="SSF89372">
    <property type="entry name" value="Fucose-specific lectin"/>
    <property type="match status" value="1"/>
</dbReference>
<dbReference type="RefSeq" id="WP_247956206.1">
    <property type="nucleotide sequence ID" value="NZ_CP078077.1"/>
</dbReference>
<evidence type="ECO:0000256" key="1">
    <source>
        <dbReference type="SAM" id="MobiDB-lite"/>
    </source>
</evidence>
<gene>
    <name evidence="2" type="ORF">KV396_14895</name>
</gene>
<evidence type="ECO:0000313" key="2">
    <source>
        <dbReference type="EMBL" id="UPL15687.1"/>
    </source>
</evidence>
<feature type="compositionally biased region" description="Polar residues" evidence="1">
    <location>
        <begin position="147"/>
        <end position="167"/>
    </location>
</feature>
<evidence type="ECO:0008006" key="4">
    <source>
        <dbReference type="Google" id="ProtNLM"/>
    </source>
</evidence>
<accession>A0ABY4IUJ0</accession>
<organism evidence="2 3">
    <name type="scientific">Microbacterium galbinum</name>
    <dbReference type="NCBI Taxonomy" id="2851646"/>
    <lineage>
        <taxon>Bacteria</taxon>
        <taxon>Bacillati</taxon>
        <taxon>Actinomycetota</taxon>
        <taxon>Actinomycetes</taxon>
        <taxon>Micrococcales</taxon>
        <taxon>Microbacteriaceae</taxon>
        <taxon>Microbacterium</taxon>
    </lineage>
</organism>
<evidence type="ECO:0000313" key="3">
    <source>
        <dbReference type="Proteomes" id="UP000831963"/>
    </source>
</evidence>
<keyword evidence="3" id="KW-1185">Reference proteome</keyword>
<dbReference type="Gene3D" id="2.120.10.70">
    <property type="entry name" value="Fucose-specific lectin"/>
    <property type="match status" value="1"/>
</dbReference>